<dbReference type="Pfam" id="PF00535">
    <property type="entry name" value="Glycos_transf_2"/>
    <property type="match status" value="1"/>
</dbReference>
<feature type="domain" description="Glycosyltransferase 2-like" evidence="3">
    <location>
        <begin position="18"/>
        <end position="128"/>
    </location>
</feature>
<gene>
    <name evidence="4" type="ORF">DW018_02895</name>
</gene>
<dbReference type="InterPro" id="IPR029044">
    <property type="entry name" value="Nucleotide-diphossugar_trans"/>
</dbReference>
<comment type="caution">
    <text evidence="4">The sequence shown here is derived from an EMBL/GenBank/DDBJ whole genome shotgun (WGS) entry which is preliminary data.</text>
</comment>
<keyword evidence="2 4" id="KW-0808">Transferase</keyword>
<protein>
    <submittedName>
        <fullName evidence="4">Glycosyltransferase family 2 protein</fullName>
    </submittedName>
</protein>
<evidence type="ECO:0000256" key="1">
    <source>
        <dbReference type="ARBA" id="ARBA00022676"/>
    </source>
</evidence>
<sequence>MECIKKKKMRSGFVCKVSVIVTVYNTEKYVEECIISLINQTYKNIEVILIDGGSTDKTPEICHKYEKKYENIRVVHKENEGVSAARNRGIEEATGDYILFVDGDDWIENNTIEALVWLEEENESDIAFIIKAGNEHSTGEVLIGDGKKMILHILEISAGEVWGKLFKKQIFEDVKFPEGKLHEDLYVMPTIFLKCKKIVAYHKGLYHYRIRDDGLMGTEIKGNLKDLYECWLDGIRKCRLLSSDKKFVKDLQKRYLYDVLWYFYNIVCLMSDEKFKESVVNISLFYKKTRYIYLINSAVKISDRIRFLLISICPMTVRNFNILRYGRG</sequence>
<accession>A0A415LFL0</accession>
<dbReference type="PANTHER" id="PTHR22916:SF51">
    <property type="entry name" value="GLYCOSYLTRANSFERASE EPSH-RELATED"/>
    <property type="match status" value="1"/>
</dbReference>
<organism evidence="4 5">
    <name type="scientific">Eubacterium ventriosum</name>
    <dbReference type="NCBI Taxonomy" id="39496"/>
    <lineage>
        <taxon>Bacteria</taxon>
        <taxon>Bacillati</taxon>
        <taxon>Bacillota</taxon>
        <taxon>Clostridia</taxon>
        <taxon>Eubacteriales</taxon>
        <taxon>Eubacteriaceae</taxon>
        <taxon>Eubacterium</taxon>
    </lineage>
</organism>
<name>A0A415LFL0_9FIRM</name>
<dbReference type="GO" id="GO:0016757">
    <property type="term" value="F:glycosyltransferase activity"/>
    <property type="evidence" value="ECO:0007669"/>
    <property type="project" value="UniProtKB-KW"/>
</dbReference>
<keyword evidence="1" id="KW-0328">Glycosyltransferase</keyword>
<proteinExistence type="predicted"/>
<evidence type="ECO:0000256" key="2">
    <source>
        <dbReference type="ARBA" id="ARBA00022679"/>
    </source>
</evidence>
<reference evidence="4 5" key="1">
    <citation type="submission" date="2018-08" db="EMBL/GenBank/DDBJ databases">
        <title>A genome reference for cultivated species of the human gut microbiota.</title>
        <authorList>
            <person name="Zou Y."/>
            <person name="Xue W."/>
            <person name="Luo G."/>
        </authorList>
    </citation>
    <scope>NUCLEOTIDE SEQUENCE [LARGE SCALE GENOMIC DNA]</scope>
    <source>
        <strain evidence="4 5">AF37-4</strain>
    </source>
</reference>
<dbReference type="InterPro" id="IPR001173">
    <property type="entry name" value="Glyco_trans_2-like"/>
</dbReference>
<dbReference type="PANTHER" id="PTHR22916">
    <property type="entry name" value="GLYCOSYLTRANSFERASE"/>
    <property type="match status" value="1"/>
</dbReference>
<dbReference type="Proteomes" id="UP000283314">
    <property type="component" value="Unassembled WGS sequence"/>
</dbReference>
<dbReference type="EMBL" id="QROT01000002">
    <property type="protein sequence ID" value="RHL47084.1"/>
    <property type="molecule type" value="Genomic_DNA"/>
</dbReference>
<evidence type="ECO:0000313" key="4">
    <source>
        <dbReference type="EMBL" id="RHL47084.1"/>
    </source>
</evidence>
<dbReference type="CDD" id="cd00761">
    <property type="entry name" value="Glyco_tranf_GTA_type"/>
    <property type="match status" value="1"/>
</dbReference>
<evidence type="ECO:0000259" key="3">
    <source>
        <dbReference type="Pfam" id="PF00535"/>
    </source>
</evidence>
<evidence type="ECO:0000313" key="5">
    <source>
        <dbReference type="Proteomes" id="UP000283314"/>
    </source>
</evidence>
<dbReference type="AlphaFoldDB" id="A0A415LFL0"/>
<dbReference type="Gene3D" id="3.90.550.10">
    <property type="entry name" value="Spore Coat Polysaccharide Biosynthesis Protein SpsA, Chain A"/>
    <property type="match status" value="1"/>
</dbReference>
<dbReference type="SUPFAM" id="SSF53448">
    <property type="entry name" value="Nucleotide-diphospho-sugar transferases"/>
    <property type="match status" value="1"/>
</dbReference>